<dbReference type="AlphaFoldDB" id="A0A7V8GJZ2"/>
<dbReference type="Gene3D" id="3.40.50.1980">
    <property type="entry name" value="Nitrogenase molybdenum iron protein domain"/>
    <property type="match status" value="1"/>
</dbReference>
<evidence type="ECO:0000313" key="1">
    <source>
        <dbReference type="EMBL" id="KAF1684317.1"/>
    </source>
</evidence>
<name>A0A7V8GJZ2_9GAMM</name>
<proteinExistence type="predicted"/>
<accession>A0A7V8GJZ2</accession>
<dbReference type="EMBL" id="MWIP01000054">
    <property type="protein sequence ID" value="KAF1684317.1"/>
    <property type="molecule type" value="Genomic_DNA"/>
</dbReference>
<dbReference type="SUPFAM" id="SSF53807">
    <property type="entry name" value="Helical backbone' metal receptor"/>
    <property type="match status" value="1"/>
</dbReference>
<reference evidence="1 2" key="1">
    <citation type="submission" date="2017-10" db="EMBL/GenBank/DDBJ databases">
        <title>Whole genome sequencing of Pseudoxanthomonas broegbernensis DSM 12573(T).</title>
        <authorList>
            <person name="Kumar S."/>
            <person name="Bansal K."/>
            <person name="Kaur A."/>
            <person name="Patil P."/>
            <person name="Sharma S."/>
            <person name="Patil P.B."/>
        </authorList>
    </citation>
    <scope>NUCLEOTIDE SEQUENCE [LARGE SCALE GENOMIC DNA]</scope>
    <source>
        <strain evidence="1 2">DSM 12573</strain>
    </source>
</reference>
<evidence type="ECO:0000313" key="2">
    <source>
        <dbReference type="Proteomes" id="UP000462066"/>
    </source>
</evidence>
<sequence>YRGDIVRRRPGWEAVPAVRDDRIHAVTEAFLGRPGPRLVDGYRALRTLIEDARGPH</sequence>
<comment type="caution">
    <text evidence="1">The sequence shown here is derived from an EMBL/GenBank/DDBJ whole genome shotgun (WGS) entry which is preliminary data.</text>
</comment>
<keyword evidence="2" id="KW-1185">Reference proteome</keyword>
<dbReference type="Proteomes" id="UP000462066">
    <property type="component" value="Unassembled WGS sequence"/>
</dbReference>
<feature type="non-terminal residue" evidence="1">
    <location>
        <position position="1"/>
    </location>
</feature>
<protein>
    <submittedName>
        <fullName evidence="1">Cobalamin-binding protein</fullName>
    </submittedName>
</protein>
<organism evidence="1 2">
    <name type="scientific">Pseudoxanthomonas broegbernensis</name>
    <dbReference type="NCBI Taxonomy" id="83619"/>
    <lineage>
        <taxon>Bacteria</taxon>
        <taxon>Pseudomonadati</taxon>
        <taxon>Pseudomonadota</taxon>
        <taxon>Gammaproteobacteria</taxon>
        <taxon>Lysobacterales</taxon>
        <taxon>Lysobacteraceae</taxon>
        <taxon>Pseudoxanthomonas</taxon>
    </lineage>
</organism>
<gene>
    <name evidence="1" type="ORF">B1992_15165</name>
</gene>